<feature type="active site" evidence="5">
    <location>
        <position position="187"/>
    </location>
</feature>
<dbReference type="AlphaFoldDB" id="A0AAC9X778"/>
<dbReference type="Pfam" id="PF00145">
    <property type="entry name" value="DNA_methylase"/>
    <property type="match status" value="1"/>
</dbReference>
<evidence type="ECO:0000313" key="9">
    <source>
        <dbReference type="Proteomes" id="UP000197054"/>
    </source>
</evidence>
<dbReference type="PRINTS" id="PR00105">
    <property type="entry name" value="C5METTRFRASE"/>
</dbReference>
<dbReference type="GO" id="GO:0044027">
    <property type="term" value="P:negative regulation of gene expression via chromosomal CpG island methylation"/>
    <property type="evidence" value="ECO:0007669"/>
    <property type="project" value="TreeGrafter"/>
</dbReference>
<dbReference type="SUPFAM" id="SSF53335">
    <property type="entry name" value="S-adenosyl-L-methionine-dependent methyltransferases"/>
    <property type="match status" value="1"/>
</dbReference>
<protein>
    <recommendedName>
        <fullName evidence="7">Cytosine-specific methyltransferase</fullName>
        <ecNumber evidence="7">2.1.1.37</ecNumber>
    </recommendedName>
</protein>
<evidence type="ECO:0000256" key="6">
    <source>
        <dbReference type="RuleBase" id="RU000416"/>
    </source>
</evidence>
<dbReference type="REBASE" id="205387">
    <property type="entry name" value="M.Upauu3ORF2310P"/>
</dbReference>
<dbReference type="PANTHER" id="PTHR10629">
    <property type="entry name" value="CYTOSINE-SPECIFIC METHYLTRANSFERASE"/>
    <property type="match status" value="1"/>
</dbReference>
<dbReference type="Proteomes" id="UP000197054">
    <property type="component" value="Chromosome"/>
</dbReference>
<dbReference type="GO" id="GO:0009307">
    <property type="term" value="P:DNA restriction-modification system"/>
    <property type="evidence" value="ECO:0007669"/>
    <property type="project" value="UniProtKB-KW"/>
</dbReference>
<keyword evidence="1 5" id="KW-0489">Methyltransferase</keyword>
<dbReference type="Gene3D" id="3.90.120.10">
    <property type="entry name" value="DNA Methylase, subunit A, domain 2"/>
    <property type="match status" value="1"/>
</dbReference>
<dbReference type="InterPro" id="IPR001525">
    <property type="entry name" value="C5_MeTfrase"/>
</dbReference>
<reference evidence="8 9" key="1">
    <citation type="submission" date="2017-06" db="EMBL/GenBank/DDBJ databases">
        <title>Genome Sequencing and Comparative Genomics Analysis of Five Ureaplasma Urealyticums with Different Drug Resistance.</title>
        <authorList>
            <person name="Ma L."/>
            <person name="Jia T."/>
        </authorList>
    </citation>
    <scope>NUCLEOTIDE SEQUENCE [LARGE SCALE GENOMIC DNA]</scope>
    <source>
        <strain evidence="9">hebnu uu3</strain>
    </source>
</reference>
<name>A0AAC9X778_UREPR</name>
<dbReference type="PANTHER" id="PTHR10629:SF52">
    <property type="entry name" value="DNA (CYTOSINE-5)-METHYLTRANSFERASE 1"/>
    <property type="match status" value="1"/>
</dbReference>
<organism evidence="8 9">
    <name type="scientific">Ureaplasma parvum</name>
    <name type="common">Ureaplasma urealyticum biotype 1</name>
    <dbReference type="NCBI Taxonomy" id="134821"/>
    <lineage>
        <taxon>Bacteria</taxon>
        <taxon>Bacillati</taxon>
        <taxon>Mycoplasmatota</taxon>
        <taxon>Mycoplasmoidales</taxon>
        <taxon>Mycoplasmoidaceae</taxon>
        <taxon>Ureaplasma</taxon>
    </lineage>
</organism>
<keyword evidence="2 5" id="KW-0808">Transferase</keyword>
<evidence type="ECO:0000256" key="5">
    <source>
        <dbReference type="PROSITE-ProRule" id="PRU01016"/>
    </source>
</evidence>
<keyword evidence="3 5" id="KW-0949">S-adenosyl-L-methionine</keyword>
<keyword evidence="4" id="KW-0680">Restriction system</keyword>
<dbReference type="InterPro" id="IPR050390">
    <property type="entry name" value="C5-Methyltransferase"/>
</dbReference>
<dbReference type="NCBIfam" id="TIGR00675">
    <property type="entry name" value="dcm"/>
    <property type="match status" value="1"/>
</dbReference>
<dbReference type="InterPro" id="IPR029063">
    <property type="entry name" value="SAM-dependent_MTases_sf"/>
</dbReference>
<accession>A0AAC9X778</accession>
<comment type="catalytic activity">
    <reaction evidence="7">
        <text>a 2'-deoxycytidine in DNA + S-adenosyl-L-methionine = a 5-methyl-2'-deoxycytidine in DNA + S-adenosyl-L-homocysteine + H(+)</text>
        <dbReference type="Rhea" id="RHEA:13681"/>
        <dbReference type="Rhea" id="RHEA-COMP:11369"/>
        <dbReference type="Rhea" id="RHEA-COMP:11370"/>
        <dbReference type="ChEBI" id="CHEBI:15378"/>
        <dbReference type="ChEBI" id="CHEBI:57856"/>
        <dbReference type="ChEBI" id="CHEBI:59789"/>
        <dbReference type="ChEBI" id="CHEBI:85452"/>
        <dbReference type="ChEBI" id="CHEBI:85454"/>
        <dbReference type="EC" id="2.1.1.37"/>
    </reaction>
</comment>
<dbReference type="GO" id="GO:0003886">
    <property type="term" value="F:DNA (cytosine-5-)-methyltransferase activity"/>
    <property type="evidence" value="ECO:0007669"/>
    <property type="project" value="UniProtKB-EC"/>
</dbReference>
<dbReference type="PROSITE" id="PS00094">
    <property type="entry name" value="C5_MTASE_1"/>
    <property type="match status" value="1"/>
</dbReference>
<comment type="similarity">
    <text evidence="5 6">Belongs to the class I-like SAM-binding methyltransferase superfamily. C5-methyltransferase family.</text>
</comment>
<evidence type="ECO:0000313" key="8">
    <source>
        <dbReference type="EMBL" id="ASD30184.1"/>
    </source>
</evidence>
<evidence type="ECO:0000256" key="2">
    <source>
        <dbReference type="ARBA" id="ARBA00022679"/>
    </source>
</evidence>
<evidence type="ECO:0000256" key="3">
    <source>
        <dbReference type="ARBA" id="ARBA00022691"/>
    </source>
</evidence>
<dbReference type="EC" id="2.1.1.37" evidence="7"/>
<dbReference type="EMBL" id="CP021991">
    <property type="protein sequence ID" value="ASD30184.1"/>
    <property type="molecule type" value="Genomic_DNA"/>
</dbReference>
<evidence type="ECO:0000256" key="7">
    <source>
        <dbReference type="RuleBase" id="RU000417"/>
    </source>
</evidence>
<dbReference type="Gene3D" id="3.40.50.150">
    <property type="entry name" value="Vaccinia Virus protein VP39"/>
    <property type="match status" value="1"/>
</dbReference>
<evidence type="ECO:0000256" key="4">
    <source>
        <dbReference type="ARBA" id="ARBA00022747"/>
    </source>
</evidence>
<proteinExistence type="inferred from homology"/>
<dbReference type="InterPro" id="IPR018117">
    <property type="entry name" value="C5_DNA_meth_AS"/>
</dbReference>
<dbReference type="GO" id="GO:0003677">
    <property type="term" value="F:DNA binding"/>
    <property type="evidence" value="ECO:0007669"/>
    <property type="project" value="TreeGrafter"/>
</dbReference>
<evidence type="ECO:0000256" key="1">
    <source>
        <dbReference type="ARBA" id="ARBA00022603"/>
    </source>
</evidence>
<gene>
    <name evidence="8" type="ORF">CEG42_02310</name>
</gene>
<dbReference type="GO" id="GO:0032259">
    <property type="term" value="P:methylation"/>
    <property type="evidence" value="ECO:0007669"/>
    <property type="project" value="UniProtKB-KW"/>
</dbReference>
<dbReference type="PROSITE" id="PS51679">
    <property type="entry name" value="SAM_MT_C5"/>
    <property type="match status" value="1"/>
</dbReference>
<sequence>MDILSLEDISKETGKTLKLLRREITSGSLKRINGEHSIRVYRKEYNEWVKSITGSDCYEDKTAFQENDRINKTKKSNDIVNWIDVSKEFETIDGWANHDQIQDINFIDLFTGAGGLSCGLVMAGMTPVGSVEIMPEAVETYKYNFGKLPQFNENVEDRDIREQEVKQHLANSVKGKHIDLIAGGFPCQGFSMAGNRIVTDPRNSLYLDMLEIVKTIKPDFVLMENVEGLRSMLDGKIEEKIISDYKEIGYEINVTILNSADYGVPQQRHRVIFIGNRIGAVNYHPKPIYDESNYNTVGWALEKYLNLEEDKSINHIMSKHSPQMLENLAKIPVGKSLYGNYSDGWKKVDWNKPSCTVKENHGGVNVHPILNRCMTPRELAALQSFPDNFIFKGSKKWQLVQIGNAVPPILGKAIGLAIIKAMEEAKKNDGQLC</sequence>